<dbReference type="Gene3D" id="1.25.40.10">
    <property type="entry name" value="Tetratricopeptide repeat domain"/>
    <property type="match status" value="1"/>
</dbReference>
<dbReference type="PROSITE" id="PS50887">
    <property type="entry name" value="GGDEF"/>
    <property type="match status" value="1"/>
</dbReference>
<dbReference type="InterPro" id="IPR011990">
    <property type="entry name" value="TPR-like_helical_dom_sf"/>
</dbReference>
<feature type="domain" description="GGDEF" evidence="1">
    <location>
        <begin position="306"/>
        <end position="402"/>
    </location>
</feature>
<proteinExistence type="predicted"/>
<reference evidence="2" key="1">
    <citation type="submission" date="2020-10" db="EMBL/GenBank/DDBJ databases">
        <authorList>
            <person name="Gilroy R."/>
        </authorList>
    </citation>
    <scope>NUCLEOTIDE SEQUENCE</scope>
    <source>
        <strain evidence="2">F6-4510</strain>
    </source>
</reference>
<dbReference type="InterPro" id="IPR016032">
    <property type="entry name" value="Sig_transdc_resp-reg_C-effctor"/>
</dbReference>
<sequence>MITNKVIDITMLGEFRLNNASDDFNKFINHSKKMRMFIEYLILNRERPVPFAELIENLWGKEKNDKSSGALKTMLCRFRNSVEKNDIWELEDIIVTKRGCYQLNPNLLYNIDIENFEMKCVDAERFFNEPEKCLQIYKEVAEIYQGNLLPKSEGENWVIPKRNYYSNMFLTAMRNALYLLKEKGDREAILELCQKVLSIDIYDEYFNYEMINTYIELERNEDALRHYNYITKLYYSKLGVQIDEEIRNLYGKILSLQKKKEADIDIIQKGLEAESSSKGAFICEFGVFKEIYHLESRCLERSGGTMFMAVMNVESTARKEIKPERLDNIMNGVMNVCCKTLRRGDVLSRYSPNQIVLLLPMVNLEDGNIVMERIIKSYKREYPKVNIKITYDIRAVNPDTAN</sequence>
<dbReference type="SUPFAM" id="SSF46894">
    <property type="entry name" value="C-terminal effector domain of the bipartite response regulators"/>
    <property type="match status" value="1"/>
</dbReference>
<gene>
    <name evidence="2" type="ORF">IAC55_06850</name>
</gene>
<comment type="caution">
    <text evidence="2">The sequence shown here is derived from an EMBL/GenBank/DDBJ whole genome shotgun (WGS) entry which is preliminary data.</text>
</comment>
<evidence type="ECO:0000259" key="1">
    <source>
        <dbReference type="PROSITE" id="PS50887"/>
    </source>
</evidence>
<dbReference type="AlphaFoldDB" id="A0A9D9H198"/>
<dbReference type="InterPro" id="IPR036388">
    <property type="entry name" value="WH-like_DNA-bd_sf"/>
</dbReference>
<organism evidence="2 3">
    <name type="scientific">Candidatus Fimicola merdigallinarum</name>
    <dbReference type="NCBI Taxonomy" id="2840819"/>
    <lineage>
        <taxon>Bacteria</taxon>
        <taxon>Bacillati</taxon>
        <taxon>Bacillota</taxon>
        <taxon>Clostridia</taxon>
        <taxon>Lachnospirales</taxon>
        <taxon>Lachnospiraceae</taxon>
        <taxon>Lachnospiraceae incertae sedis</taxon>
        <taxon>Candidatus Fimicola</taxon>
    </lineage>
</organism>
<dbReference type="InterPro" id="IPR000160">
    <property type="entry name" value="GGDEF_dom"/>
</dbReference>
<dbReference type="Gene3D" id="1.10.10.10">
    <property type="entry name" value="Winged helix-like DNA-binding domain superfamily/Winged helix DNA-binding domain"/>
    <property type="match status" value="1"/>
</dbReference>
<name>A0A9D9H198_9FIRM</name>
<dbReference type="SMART" id="SM01043">
    <property type="entry name" value="BTAD"/>
    <property type="match status" value="1"/>
</dbReference>
<dbReference type="Pfam" id="PF03704">
    <property type="entry name" value="BTAD"/>
    <property type="match status" value="1"/>
</dbReference>
<dbReference type="PANTHER" id="PTHR35807">
    <property type="entry name" value="TRANSCRIPTIONAL REGULATOR REDD-RELATED"/>
    <property type="match status" value="1"/>
</dbReference>
<dbReference type="Proteomes" id="UP000823611">
    <property type="component" value="Unassembled WGS sequence"/>
</dbReference>
<dbReference type="InterPro" id="IPR005158">
    <property type="entry name" value="BTAD"/>
</dbReference>
<dbReference type="GO" id="GO:0006355">
    <property type="term" value="P:regulation of DNA-templated transcription"/>
    <property type="evidence" value="ECO:0007669"/>
    <property type="project" value="InterPro"/>
</dbReference>
<dbReference type="GO" id="GO:0003677">
    <property type="term" value="F:DNA binding"/>
    <property type="evidence" value="ECO:0007669"/>
    <property type="project" value="InterPro"/>
</dbReference>
<accession>A0A9D9H198</accession>
<evidence type="ECO:0000313" key="2">
    <source>
        <dbReference type="EMBL" id="MBO8435020.1"/>
    </source>
</evidence>
<dbReference type="EMBL" id="JADIMX010000128">
    <property type="protein sequence ID" value="MBO8435020.1"/>
    <property type="molecule type" value="Genomic_DNA"/>
</dbReference>
<evidence type="ECO:0000313" key="3">
    <source>
        <dbReference type="Proteomes" id="UP000823611"/>
    </source>
</evidence>
<dbReference type="InterPro" id="IPR051677">
    <property type="entry name" value="AfsR-DnrI-RedD_regulator"/>
</dbReference>
<dbReference type="SUPFAM" id="SSF48452">
    <property type="entry name" value="TPR-like"/>
    <property type="match status" value="1"/>
</dbReference>
<protein>
    <submittedName>
        <fullName evidence="2">Winged helix-turn-helix domain-containing protein</fullName>
    </submittedName>
</protein>
<reference evidence="2" key="2">
    <citation type="journal article" date="2021" name="PeerJ">
        <title>Extensive microbial diversity within the chicken gut microbiome revealed by metagenomics and culture.</title>
        <authorList>
            <person name="Gilroy R."/>
            <person name="Ravi A."/>
            <person name="Getino M."/>
            <person name="Pursley I."/>
            <person name="Horton D.L."/>
            <person name="Alikhan N.F."/>
            <person name="Baker D."/>
            <person name="Gharbi K."/>
            <person name="Hall N."/>
            <person name="Watson M."/>
            <person name="Adriaenssens E.M."/>
            <person name="Foster-Nyarko E."/>
            <person name="Jarju S."/>
            <person name="Secka A."/>
            <person name="Antonio M."/>
            <person name="Oren A."/>
            <person name="Chaudhuri R.R."/>
            <person name="La Ragione R."/>
            <person name="Hildebrand F."/>
            <person name="Pallen M.J."/>
        </authorList>
    </citation>
    <scope>NUCLEOTIDE SEQUENCE</scope>
    <source>
        <strain evidence="2">F6-4510</strain>
    </source>
</reference>